<evidence type="ECO:0000313" key="2">
    <source>
        <dbReference type="EMBL" id="ACX71119.1"/>
    </source>
</evidence>
<accession>D0UWE7</accession>
<organism evidence="2 3">
    <name type="scientific">Streptomyces phage ZL12</name>
    <dbReference type="NCBI Taxonomy" id="2570911"/>
    <lineage>
        <taxon>Viruses</taxon>
        <taxon>Duplodnaviria</taxon>
        <taxon>Heunggongvirae</taxon>
        <taxon>Uroviricota</taxon>
        <taxon>Caudoviricetes</taxon>
        <taxon>Fuzanglongvirus</taxon>
        <taxon>Fuzanglongvirus ZL12</taxon>
    </lineage>
</organism>
<feature type="transmembrane region" description="Helical" evidence="1">
    <location>
        <begin position="88"/>
        <end position="107"/>
    </location>
</feature>
<keyword evidence="1" id="KW-0812">Transmembrane</keyword>
<feature type="transmembrane region" description="Helical" evidence="1">
    <location>
        <begin position="25"/>
        <end position="44"/>
    </location>
</feature>
<evidence type="ECO:0000313" key="3">
    <source>
        <dbReference type="Proteomes" id="UP000298310"/>
    </source>
</evidence>
<feature type="transmembrane region" description="Helical" evidence="1">
    <location>
        <begin position="64"/>
        <end position="81"/>
    </location>
</feature>
<proteinExistence type="predicted"/>
<keyword evidence="3" id="KW-1185">Reference proteome</keyword>
<keyword evidence="1" id="KW-1133">Transmembrane helix</keyword>
<name>D0UWE7_9CAUD</name>
<reference evidence="2 3" key="1">
    <citation type="journal article" date="2010" name="J. Bacteriol.">
        <title>Characterization of the replication, transfer, and plasmid/lytic phage cycle of the Streptomyces plasmid-phage pZL12.</title>
        <authorList>
            <person name="Zhong L."/>
            <person name="Cheng Q."/>
            <person name="Tian X."/>
            <person name="Zhao L."/>
            <person name="Qin Z."/>
        </authorList>
    </citation>
    <scope>NUCLEOTIDE SEQUENCE [LARGE SCALE GENOMIC DNA]</scope>
</reference>
<dbReference type="KEGG" id="vg:80142658"/>
<evidence type="ECO:0000256" key="1">
    <source>
        <dbReference type="SAM" id="Phobius"/>
    </source>
</evidence>
<gene>
    <name evidence="2" type="ORF">pZL12.42c</name>
</gene>
<protein>
    <submittedName>
        <fullName evidence="2">Uncharacterized protein</fullName>
    </submittedName>
</protein>
<dbReference type="Proteomes" id="UP000298310">
    <property type="component" value="Segment"/>
</dbReference>
<sequence length="155" mass="16700">MSAAALRQAPHRACRRLFKRVGRRGVFLLIIGVGKACWGVSFLVDPPNPDGLQLLTSLCSLRHWAWLWIAAGLVTASSAFLRVGRDWAGYVGALIPPTVWAVAYLAAAVSGEYSRGAFVALWYLTSHVGVIMWAATVPEYSVPPVPRRPGKGSAA</sequence>
<keyword evidence="1" id="KW-0472">Membrane</keyword>
<feature type="transmembrane region" description="Helical" evidence="1">
    <location>
        <begin position="119"/>
        <end position="138"/>
    </location>
</feature>
<dbReference type="EMBL" id="GQ919031">
    <property type="protein sequence ID" value="ACX71119.1"/>
    <property type="molecule type" value="Genomic_DNA"/>
</dbReference>